<dbReference type="EMBL" id="KV419409">
    <property type="protein sequence ID" value="KZS92652.1"/>
    <property type="molecule type" value="Genomic_DNA"/>
</dbReference>
<dbReference type="InterPro" id="IPR003163">
    <property type="entry name" value="Tscrpt_reg_HTH_APSES-type"/>
</dbReference>
<evidence type="ECO:0000259" key="3">
    <source>
        <dbReference type="PROSITE" id="PS51299"/>
    </source>
</evidence>
<protein>
    <recommendedName>
        <fullName evidence="3">HTH APSES-type domain-containing protein</fullName>
    </recommendedName>
</protein>
<keyword evidence="2" id="KW-1133">Transmembrane helix</keyword>
<feature type="compositionally biased region" description="Polar residues" evidence="1">
    <location>
        <begin position="170"/>
        <end position="181"/>
    </location>
</feature>
<dbReference type="GO" id="GO:0044820">
    <property type="term" value="P:mitotic telomere tethering at nuclear periphery"/>
    <property type="evidence" value="ECO:0007669"/>
    <property type="project" value="TreeGrafter"/>
</dbReference>
<dbReference type="PANTHER" id="PTHR38044">
    <property type="entry name" value="BOUQUET FORMATION PROTEIN 4"/>
    <property type="match status" value="1"/>
</dbReference>
<dbReference type="STRING" id="1314777.A0A164TUP0"/>
<feature type="domain" description="HTH APSES-type" evidence="3">
    <location>
        <begin position="49"/>
        <end position="165"/>
    </location>
</feature>
<gene>
    <name evidence="4" type="ORF">SISNIDRAFT_105348</name>
</gene>
<keyword evidence="2" id="KW-0472">Membrane</keyword>
<proteinExistence type="predicted"/>
<feature type="compositionally biased region" description="Low complexity" evidence="1">
    <location>
        <begin position="182"/>
        <end position="199"/>
    </location>
</feature>
<dbReference type="AlphaFoldDB" id="A0A164TUP0"/>
<dbReference type="GO" id="GO:1990862">
    <property type="term" value="C:nuclear membrane complex Bqt3-Bqt4"/>
    <property type="evidence" value="ECO:0007669"/>
    <property type="project" value="InterPro"/>
</dbReference>
<feature type="transmembrane region" description="Helical" evidence="2">
    <location>
        <begin position="342"/>
        <end position="364"/>
    </location>
</feature>
<reference evidence="4 5" key="1">
    <citation type="journal article" date="2016" name="Mol. Biol. Evol.">
        <title>Comparative Genomics of Early-Diverging Mushroom-Forming Fungi Provides Insights into the Origins of Lignocellulose Decay Capabilities.</title>
        <authorList>
            <person name="Nagy L.G."/>
            <person name="Riley R."/>
            <person name="Tritt A."/>
            <person name="Adam C."/>
            <person name="Daum C."/>
            <person name="Floudas D."/>
            <person name="Sun H."/>
            <person name="Yadav J.S."/>
            <person name="Pangilinan J."/>
            <person name="Larsson K.H."/>
            <person name="Matsuura K."/>
            <person name="Barry K."/>
            <person name="Labutti K."/>
            <person name="Kuo R."/>
            <person name="Ohm R.A."/>
            <person name="Bhattacharya S.S."/>
            <person name="Shirouzu T."/>
            <person name="Yoshinaga Y."/>
            <person name="Martin F.M."/>
            <person name="Grigoriev I.V."/>
            <person name="Hibbett D.S."/>
        </authorList>
    </citation>
    <scope>NUCLEOTIDE SEQUENCE [LARGE SCALE GENOMIC DNA]</scope>
    <source>
        <strain evidence="4 5">HHB9708</strain>
    </source>
</reference>
<organism evidence="4 5">
    <name type="scientific">Sistotremastrum niveocremeum HHB9708</name>
    <dbReference type="NCBI Taxonomy" id="1314777"/>
    <lineage>
        <taxon>Eukaryota</taxon>
        <taxon>Fungi</taxon>
        <taxon>Dikarya</taxon>
        <taxon>Basidiomycota</taxon>
        <taxon>Agaricomycotina</taxon>
        <taxon>Agaricomycetes</taxon>
        <taxon>Sistotremastrales</taxon>
        <taxon>Sistotremastraceae</taxon>
        <taxon>Sertulicium</taxon>
        <taxon>Sertulicium niveocremeum</taxon>
    </lineage>
</organism>
<dbReference type="PANTHER" id="PTHR38044:SF1">
    <property type="entry name" value="BOUQUET FORMATION PROTEIN 4"/>
    <property type="match status" value="1"/>
</dbReference>
<dbReference type="OrthoDB" id="1935484at2759"/>
<evidence type="ECO:0000256" key="2">
    <source>
        <dbReference type="SAM" id="Phobius"/>
    </source>
</evidence>
<feature type="compositionally biased region" description="Low complexity" evidence="1">
    <location>
        <begin position="219"/>
        <end position="235"/>
    </location>
</feature>
<dbReference type="GO" id="GO:0070197">
    <property type="term" value="P:meiotic attachment of telomere to nuclear envelope"/>
    <property type="evidence" value="ECO:0007669"/>
    <property type="project" value="InterPro"/>
</dbReference>
<dbReference type="PROSITE" id="PS51299">
    <property type="entry name" value="HTH_APSES"/>
    <property type="match status" value="1"/>
</dbReference>
<dbReference type="InterPro" id="IPR036887">
    <property type="entry name" value="HTH_APSES_sf"/>
</dbReference>
<evidence type="ECO:0000313" key="4">
    <source>
        <dbReference type="EMBL" id="KZS92652.1"/>
    </source>
</evidence>
<keyword evidence="5" id="KW-1185">Reference proteome</keyword>
<dbReference type="GO" id="GO:0003677">
    <property type="term" value="F:DNA binding"/>
    <property type="evidence" value="ECO:0007669"/>
    <property type="project" value="InterPro"/>
</dbReference>
<sequence>MGAKHEDVVTHIQADFPRPALPVEHANPLIRTMDYSKTPSVKYQVIEREGQEIIVGRVKVSTPGGGHAFLLRRFDTGAVSLTTMFRAAFPSAPDEAEKIETNWVKQTYDTAGANGTAQNGGPQRLRLAGTWLPPDVAAQLAESYAITKVLLPLAEATPDPSVGYRKHTKSTPNHSATNGQTASPPSSRRSPASPSAAPPTKRRKVSPAPAQSPPPAPAPMTTRARSRASKSPAPAQLTSANSSPSKPRSRGPTAPPTIPEEETLQLSSPDVEADIAASQGLVEAIKATYQDAKNGVKTPVKNLKRTAEEAADKFTFQPKEPETVERVIVAPRRLFRAPQRQAAAWGALAFTIGLGAAAWLPSFFS</sequence>
<keyword evidence="2" id="KW-0812">Transmembrane</keyword>
<feature type="region of interest" description="Disordered" evidence="1">
    <location>
        <begin position="157"/>
        <end position="262"/>
    </location>
</feature>
<dbReference type="SUPFAM" id="SSF54616">
    <property type="entry name" value="DNA-binding domain of Mlu1-box binding protein MBP1"/>
    <property type="match status" value="1"/>
</dbReference>
<dbReference type="Gene3D" id="3.10.260.10">
    <property type="entry name" value="Transcription regulator HTH, APSES-type DNA-binding domain"/>
    <property type="match status" value="1"/>
</dbReference>
<dbReference type="Proteomes" id="UP000076722">
    <property type="component" value="Unassembled WGS sequence"/>
</dbReference>
<accession>A0A164TUP0</accession>
<dbReference type="InterPro" id="IPR037548">
    <property type="entry name" value="Bqt4"/>
</dbReference>
<feature type="compositionally biased region" description="Polar residues" evidence="1">
    <location>
        <begin position="236"/>
        <end position="246"/>
    </location>
</feature>
<name>A0A164TUP0_9AGAM</name>
<evidence type="ECO:0000313" key="5">
    <source>
        <dbReference type="Proteomes" id="UP000076722"/>
    </source>
</evidence>
<evidence type="ECO:0000256" key="1">
    <source>
        <dbReference type="SAM" id="MobiDB-lite"/>
    </source>
</evidence>